<name>A0A8X6VPW1_TRICX</name>
<comment type="caution">
    <text evidence="1">The sequence shown here is derived from an EMBL/GenBank/DDBJ whole genome shotgun (WGS) entry which is preliminary data.</text>
</comment>
<dbReference type="Proteomes" id="UP000887159">
    <property type="component" value="Unassembled WGS sequence"/>
</dbReference>
<protein>
    <submittedName>
        <fullName evidence="1">Uncharacterized protein</fullName>
    </submittedName>
</protein>
<gene>
    <name evidence="1" type="primary">NCL1_10902</name>
    <name evidence="1" type="ORF">TNCV_1569401</name>
</gene>
<accession>A0A8X6VPW1</accession>
<evidence type="ECO:0000313" key="1">
    <source>
        <dbReference type="EMBL" id="GFY15125.1"/>
    </source>
</evidence>
<organism evidence="1 2">
    <name type="scientific">Trichonephila clavipes</name>
    <name type="common">Golden silk orbweaver</name>
    <name type="synonym">Nephila clavipes</name>
    <dbReference type="NCBI Taxonomy" id="2585209"/>
    <lineage>
        <taxon>Eukaryota</taxon>
        <taxon>Metazoa</taxon>
        <taxon>Ecdysozoa</taxon>
        <taxon>Arthropoda</taxon>
        <taxon>Chelicerata</taxon>
        <taxon>Arachnida</taxon>
        <taxon>Araneae</taxon>
        <taxon>Araneomorphae</taxon>
        <taxon>Entelegynae</taxon>
        <taxon>Araneoidea</taxon>
        <taxon>Nephilidae</taxon>
        <taxon>Trichonephila</taxon>
    </lineage>
</organism>
<sequence>MAPGSRCMSGNTCGYRMSRTYRWVVMVPQVNTRVQFPHAWHHPKRRRRWVGVKSSTRNGRRHPECPSARRFRMVQEDTRPLMKVLPVPRRRPMKLVVRMHFLRWGGLLDDWSGEGILSLVFV</sequence>
<keyword evidence="2" id="KW-1185">Reference proteome</keyword>
<dbReference type="EMBL" id="BMAU01021334">
    <property type="protein sequence ID" value="GFY15125.1"/>
    <property type="molecule type" value="Genomic_DNA"/>
</dbReference>
<dbReference type="AlphaFoldDB" id="A0A8X6VPW1"/>
<evidence type="ECO:0000313" key="2">
    <source>
        <dbReference type="Proteomes" id="UP000887159"/>
    </source>
</evidence>
<reference evidence="1" key="1">
    <citation type="submission" date="2020-08" db="EMBL/GenBank/DDBJ databases">
        <title>Multicomponent nature underlies the extraordinary mechanical properties of spider dragline silk.</title>
        <authorList>
            <person name="Kono N."/>
            <person name="Nakamura H."/>
            <person name="Mori M."/>
            <person name="Yoshida Y."/>
            <person name="Ohtoshi R."/>
            <person name="Malay A.D."/>
            <person name="Moran D.A.P."/>
            <person name="Tomita M."/>
            <person name="Numata K."/>
            <person name="Arakawa K."/>
        </authorList>
    </citation>
    <scope>NUCLEOTIDE SEQUENCE</scope>
</reference>
<proteinExistence type="predicted"/>